<dbReference type="Gene3D" id="1.10.340.70">
    <property type="match status" value="1"/>
</dbReference>
<dbReference type="EMBL" id="GDJX01006910">
    <property type="protein sequence ID" value="JAT61026.1"/>
    <property type="molecule type" value="Transcribed_RNA"/>
</dbReference>
<name>A0A1D1Z2F0_9ARAE</name>
<sequence>MSIISYLLYLLWNLLGSRIFKWFIRLICCLSLTFNNCKMVHWTHLYILCMMGFCITEAKVLLHSKFELTQKLFETYHSSKVGGHSGFRKTLHSLMQNVFNWKDMNRDVNVEI</sequence>
<reference evidence="2" key="1">
    <citation type="submission" date="2015-07" db="EMBL/GenBank/DDBJ databases">
        <title>Transcriptome Assembly of Anthurium amnicola.</title>
        <authorList>
            <person name="Suzuki J."/>
        </authorList>
    </citation>
    <scope>NUCLEOTIDE SEQUENCE</scope>
</reference>
<protein>
    <recommendedName>
        <fullName evidence="1">Integrase zinc-binding domain-containing protein</fullName>
    </recommendedName>
</protein>
<accession>A0A1D1Z2F0</accession>
<evidence type="ECO:0000313" key="2">
    <source>
        <dbReference type="EMBL" id="JAT61026.1"/>
    </source>
</evidence>
<proteinExistence type="predicted"/>
<feature type="domain" description="Integrase zinc-binding" evidence="1">
    <location>
        <begin position="67"/>
        <end position="109"/>
    </location>
</feature>
<dbReference type="AlphaFoldDB" id="A0A1D1Z2F0"/>
<dbReference type="InterPro" id="IPR041588">
    <property type="entry name" value="Integrase_H2C2"/>
</dbReference>
<evidence type="ECO:0000259" key="1">
    <source>
        <dbReference type="Pfam" id="PF17921"/>
    </source>
</evidence>
<dbReference type="Pfam" id="PF17921">
    <property type="entry name" value="Integrase_H2C2"/>
    <property type="match status" value="1"/>
</dbReference>
<organism evidence="2">
    <name type="scientific">Anthurium amnicola</name>
    <dbReference type="NCBI Taxonomy" id="1678845"/>
    <lineage>
        <taxon>Eukaryota</taxon>
        <taxon>Viridiplantae</taxon>
        <taxon>Streptophyta</taxon>
        <taxon>Embryophyta</taxon>
        <taxon>Tracheophyta</taxon>
        <taxon>Spermatophyta</taxon>
        <taxon>Magnoliopsida</taxon>
        <taxon>Liliopsida</taxon>
        <taxon>Araceae</taxon>
        <taxon>Pothoideae</taxon>
        <taxon>Potheae</taxon>
        <taxon>Anthurium</taxon>
    </lineage>
</organism>
<gene>
    <name evidence="2" type="ORF">g.115623</name>
</gene>